<dbReference type="AlphaFoldDB" id="A0A327X4H1"/>
<evidence type="ECO:0000313" key="4">
    <source>
        <dbReference type="Proteomes" id="UP000287865"/>
    </source>
</evidence>
<name>A0A327X4H1_9GAMM</name>
<proteinExistence type="predicted"/>
<accession>A0A327X4H1</accession>
<protein>
    <submittedName>
        <fullName evidence="1">CRISPR-associated Csy1 family protein</fullName>
    </submittedName>
    <submittedName>
        <fullName evidence="2">Type I-F CRISPR-associated protein Csy1</fullName>
    </submittedName>
</protein>
<dbReference type="Proteomes" id="UP000287865">
    <property type="component" value="Unassembled WGS sequence"/>
</dbReference>
<evidence type="ECO:0000313" key="2">
    <source>
        <dbReference type="EMBL" id="RUO27389.1"/>
    </source>
</evidence>
<reference evidence="2 4" key="1">
    <citation type="journal article" date="2018" name="Front. Microbiol.">
        <title>Genome-Based Analysis Reveals the Taxonomy and Diversity of the Family Idiomarinaceae.</title>
        <authorList>
            <person name="Liu Y."/>
            <person name="Lai Q."/>
            <person name="Shao Z."/>
        </authorList>
    </citation>
    <scope>NUCLEOTIDE SEQUENCE [LARGE SCALE GENOMIC DNA]</scope>
    <source>
        <strain evidence="2 4">CF12-14</strain>
    </source>
</reference>
<dbReference type="NCBIfam" id="TIGR02564">
    <property type="entry name" value="cas_Csy1"/>
    <property type="match status" value="1"/>
</dbReference>
<dbReference type="RefSeq" id="WP_111568398.1">
    <property type="nucleotide sequence ID" value="NZ_PIPK01000003.1"/>
</dbReference>
<organism evidence="1 3">
    <name type="scientific">Aliidiomarina maris</name>
    <dbReference type="NCBI Taxonomy" id="531312"/>
    <lineage>
        <taxon>Bacteria</taxon>
        <taxon>Pseudomonadati</taxon>
        <taxon>Pseudomonadota</taxon>
        <taxon>Gammaproteobacteria</taxon>
        <taxon>Alteromonadales</taxon>
        <taxon>Idiomarinaceae</taxon>
        <taxon>Aliidiomarina</taxon>
    </lineage>
</organism>
<reference evidence="1 3" key="2">
    <citation type="submission" date="2018-06" db="EMBL/GenBank/DDBJ databases">
        <title>Genomic Encyclopedia of Type Strains, Phase III (KMG-III): the genomes of soil and plant-associated and newly described type strains.</title>
        <authorList>
            <person name="Whitman W."/>
        </authorList>
    </citation>
    <scope>NUCLEOTIDE SEQUENCE [LARGE SCALE GENOMIC DNA]</scope>
    <source>
        <strain evidence="1 3">CGMCC 1.15366</strain>
    </source>
</reference>
<dbReference type="Pfam" id="PF09611">
    <property type="entry name" value="Cas_Csy1"/>
    <property type="match status" value="1"/>
</dbReference>
<evidence type="ECO:0000313" key="3">
    <source>
        <dbReference type="Proteomes" id="UP000249203"/>
    </source>
</evidence>
<dbReference type="InterPro" id="IPR013397">
    <property type="entry name" value="CRISPR-assoc_prot_Csy1"/>
</dbReference>
<dbReference type="OrthoDB" id="9815616at2"/>
<comment type="caution">
    <text evidence="1">The sequence shown here is derived from an EMBL/GenBank/DDBJ whole genome shotgun (WGS) entry which is preliminary data.</text>
</comment>
<keyword evidence="4" id="KW-1185">Reference proteome</keyword>
<dbReference type="Proteomes" id="UP000249203">
    <property type="component" value="Unassembled WGS sequence"/>
</dbReference>
<gene>
    <name evidence="2" type="primary">csy1</name>
    <name evidence="1" type="ORF">B0I24_10224</name>
    <name evidence="2" type="ORF">CWE07_05455</name>
</gene>
<evidence type="ECO:0000313" key="1">
    <source>
        <dbReference type="EMBL" id="RAK00599.1"/>
    </source>
</evidence>
<dbReference type="EMBL" id="PIPK01000003">
    <property type="protein sequence ID" value="RUO27389.1"/>
    <property type="molecule type" value="Genomic_DNA"/>
</dbReference>
<dbReference type="EMBL" id="QLMD01000002">
    <property type="protein sequence ID" value="RAK00599.1"/>
    <property type="molecule type" value="Genomic_DNA"/>
</dbReference>
<sequence length="427" mass="48337">MIDDAINSFFADRKSAWLKKNTKASMSDAEVRALEFECEAQFSLANWLPKAASRAGQIAISTHPCTFSHPSARKNKNGYVSSIIATSKKANDGFLRSGNVSVAADALGNAAALDVYKFLTLTLADGHTLIQHLEGDSEQAVNILSAADKDTYPDYQALKQAFLAMTTPSSENITSSRIKQVYFPLNTDTLEETDYHQLSLLTASGVVFELRQRLDVLRFGEAIKEAREKKKNNQLYDDYKEVYDLTTIGYGGTKPQNISVLNNQNAGKAHLLLSLPPSIKHRDIHFPKQDFFSQTLRYSQCRRQFQALHTLYRDNKKNMHIRALRDDYYQSVVDHIIEKMWQVRAVAQEQYRSDESLLPAAQQTWLCEQSIALRETTDDWLDDICSSVTSFIFHGYEKTLGNKAVKLGDEEYRHMKAIVLSNKEALR</sequence>